<dbReference type="Proteomes" id="UP000694544">
    <property type="component" value="Unplaced"/>
</dbReference>
<dbReference type="FunFam" id="4.10.410.10:FF:000005">
    <property type="entry name" value="Pancreatic trypsin inhibitor"/>
    <property type="match status" value="1"/>
</dbReference>
<dbReference type="Ensembl" id="ENSMMST00000010149.1">
    <property type="protein sequence ID" value="ENSMMSP00000009155.1"/>
    <property type="gene ID" value="ENSMMSG00000007117.1"/>
</dbReference>
<dbReference type="Pfam" id="PF00014">
    <property type="entry name" value="Kunitz_BPTI"/>
    <property type="match status" value="1"/>
</dbReference>
<protein>
    <recommendedName>
        <fullName evidence="2">BPTI/Kunitz inhibitor domain-containing protein</fullName>
    </recommendedName>
</protein>
<evidence type="ECO:0000259" key="2">
    <source>
        <dbReference type="PROSITE" id="PS50279"/>
    </source>
</evidence>
<dbReference type="InterPro" id="IPR036880">
    <property type="entry name" value="Kunitz_BPTI_sf"/>
</dbReference>
<dbReference type="PRINTS" id="PR00759">
    <property type="entry name" value="BASICPTASE"/>
</dbReference>
<dbReference type="AlphaFoldDB" id="A0A8C6D1W3"/>
<dbReference type="PANTHER" id="PTHR10083:SF369">
    <property type="entry name" value="UTERINE PLASMIN_TRYPSIN INHIBITOR"/>
    <property type="match status" value="1"/>
</dbReference>
<dbReference type="InterPro" id="IPR002223">
    <property type="entry name" value="Kunitz_BPTI"/>
</dbReference>
<dbReference type="SMART" id="SM00131">
    <property type="entry name" value="KU"/>
    <property type="match status" value="1"/>
</dbReference>
<keyword evidence="1" id="KW-1015">Disulfide bond</keyword>
<reference evidence="3" key="1">
    <citation type="submission" date="2025-05" db="UniProtKB">
        <authorList>
            <consortium name="Ensembl"/>
        </authorList>
    </citation>
    <scope>IDENTIFICATION</scope>
</reference>
<dbReference type="GeneTree" id="ENSGT01150000287885"/>
<dbReference type="Ensembl" id="ENSMMST00000013043.1">
    <property type="protein sequence ID" value="ENSMMSP00000011817.1"/>
    <property type="gene ID" value="ENSMMSG00000009065.1"/>
</dbReference>
<feature type="domain" description="BPTI/Kunitz inhibitor" evidence="2">
    <location>
        <begin position="28"/>
        <end position="78"/>
    </location>
</feature>
<keyword evidence="4" id="KW-1185">Reference proteome</keyword>
<proteinExistence type="predicted"/>
<organism evidence="3 4">
    <name type="scientific">Moschus moschiferus</name>
    <name type="common">Siberian musk deer</name>
    <name type="synonym">Moschus sibiricus</name>
    <dbReference type="NCBI Taxonomy" id="68415"/>
    <lineage>
        <taxon>Eukaryota</taxon>
        <taxon>Metazoa</taxon>
        <taxon>Chordata</taxon>
        <taxon>Craniata</taxon>
        <taxon>Vertebrata</taxon>
        <taxon>Euteleostomi</taxon>
        <taxon>Mammalia</taxon>
        <taxon>Eutheria</taxon>
        <taxon>Laurasiatheria</taxon>
        <taxon>Artiodactyla</taxon>
        <taxon>Ruminantia</taxon>
        <taxon>Pecora</taxon>
        <taxon>Moschidae</taxon>
        <taxon>Moschus</taxon>
    </lineage>
</organism>
<dbReference type="InterPro" id="IPR050098">
    <property type="entry name" value="TFPI/VKTCI-like"/>
</dbReference>
<accession>A0A8C6D1W3</accession>
<dbReference type="PANTHER" id="PTHR10083">
    <property type="entry name" value="KUNITZ-TYPE PROTEASE INHIBITOR-RELATED"/>
    <property type="match status" value="1"/>
</dbReference>
<evidence type="ECO:0000313" key="4">
    <source>
        <dbReference type="Proteomes" id="UP000694544"/>
    </source>
</evidence>
<dbReference type="GO" id="GO:0005615">
    <property type="term" value="C:extracellular space"/>
    <property type="evidence" value="ECO:0007669"/>
    <property type="project" value="TreeGrafter"/>
</dbReference>
<dbReference type="Ensembl" id="ENSMMST00000004831.1">
    <property type="protein sequence ID" value="ENSMMSP00000004444.1"/>
    <property type="gene ID" value="ENSMMSG00000003346.1"/>
</dbReference>
<evidence type="ECO:0000256" key="1">
    <source>
        <dbReference type="ARBA" id="ARBA00023157"/>
    </source>
</evidence>
<dbReference type="SUPFAM" id="SSF57362">
    <property type="entry name" value="BPTI-like"/>
    <property type="match status" value="1"/>
</dbReference>
<dbReference type="Gene3D" id="4.10.410.10">
    <property type="entry name" value="Pancreatic trypsin inhibitor Kunitz domain"/>
    <property type="match status" value="1"/>
</dbReference>
<evidence type="ECO:0000313" key="3">
    <source>
        <dbReference type="Ensembl" id="ENSMMSP00000009155.1"/>
    </source>
</evidence>
<dbReference type="GO" id="GO:0004867">
    <property type="term" value="F:serine-type endopeptidase inhibitor activity"/>
    <property type="evidence" value="ECO:0007669"/>
    <property type="project" value="InterPro"/>
</dbReference>
<name>A0A8C6D1W3_MOSMO</name>
<sequence>MLVWSSDDRPHDGAIAPLLPGASKPDFCMEPILTGVCKAVMVRYFYNASAGLCDQFIYGICGGNKNNFPSEKECMETCNPKA</sequence>
<dbReference type="PROSITE" id="PS50279">
    <property type="entry name" value="BPTI_KUNITZ_2"/>
    <property type="match status" value="1"/>
</dbReference>